<evidence type="ECO:0000313" key="2">
    <source>
        <dbReference type="EMBL" id="PUE64365.1"/>
    </source>
</evidence>
<dbReference type="EMBL" id="MUXE01000008">
    <property type="protein sequence ID" value="PUE64365.1"/>
    <property type="molecule type" value="Genomic_DNA"/>
</dbReference>
<comment type="caution">
    <text evidence="2">The sequence shown here is derived from an EMBL/GenBank/DDBJ whole genome shotgun (WGS) entry which is preliminary data.</text>
</comment>
<proteinExistence type="predicted"/>
<evidence type="ECO:0000256" key="1">
    <source>
        <dbReference type="SAM" id="Phobius"/>
    </source>
</evidence>
<feature type="transmembrane region" description="Helical" evidence="1">
    <location>
        <begin position="12"/>
        <end position="31"/>
    </location>
</feature>
<dbReference type="RefSeq" id="WP_108559082.1">
    <property type="nucleotide sequence ID" value="NZ_MUXE01000008.1"/>
</dbReference>
<evidence type="ECO:0000313" key="3">
    <source>
        <dbReference type="Proteomes" id="UP000251135"/>
    </source>
</evidence>
<dbReference type="OrthoDB" id="5365719at2"/>
<dbReference type="AlphaFoldDB" id="A0A363CZ41"/>
<reference evidence="2 3" key="1">
    <citation type="submission" date="2017-02" db="EMBL/GenBank/DDBJ databases">
        <title>Arcobacter caeni sp. nov, a new Arcobacter species isolated from reclaimed water.</title>
        <authorList>
            <person name="Figueras M.J."/>
            <person name="Perez-Cataluna A."/>
            <person name="Salas-Masso N."/>
        </authorList>
    </citation>
    <scope>NUCLEOTIDE SEQUENCE [LARGE SCALE GENOMIC DNA]</scope>
    <source>
        <strain evidence="2 3">RW17-10</strain>
    </source>
</reference>
<name>A0A363CZ41_9BACT</name>
<keyword evidence="1" id="KW-1133">Transmembrane helix</keyword>
<keyword evidence="1" id="KW-0812">Transmembrane</keyword>
<keyword evidence="3" id="KW-1185">Reference proteome</keyword>
<sequence>MNTHQVRKLPKKTVVIISIIIAIAFIIFYIIKDLKEKRISEVLATIGYTNIKQLKVINKLEVEDSETRYKSSVYKVIFYDNDLNQSCIGFIHQERNQQYTKDFNCK</sequence>
<dbReference type="Proteomes" id="UP000251135">
    <property type="component" value="Unassembled WGS sequence"/>
</dbReference>
<gene>
    <name evidence="2" type="ORF">B0174_07015</name>
</gene>
<organism evidence="2 3">
    <name type="scientific">Arcobacter caeni</name>
    <dbReference type="NCBI Taxonomy" id="1912877"/>
    <lineage>
        <taxon>Bacteria</taxon>
        <taxon>Pseudomonadati</taxon>
        <taxon>Campylobacterota</taxon>
        <taxon>Epsilonproteobacteria</taxon>
        <taxon>Campylobacterales</taxon>
        <taxon>Arcobacteraceae</taxon>
        <taxon>Arcobacter</taxon>
    </lineage>
</organism>
<protein>
    <submittedName>
        <fullName evidence="2">Uncharacterized protein</fullName>
    </submittedName>
</protein>
<keyword evidence="1" id="KW-0472">Membrane</keyword>
<accession>A0A363CZ41</accession>